<evidence type="ECO:0000313" key="6">
    <source>
        <dbReference type="Proteomes" id="UP001501147"/>
    </source>
</evidence>
<sequence>MPDVVADGLRVLFCGINPGLMTAATGHHFARPGNRFWPVLHRSGFTPRRLDPSEQHRLPALGLGITNVVARATARADELTAEEYREGGRLLAEKAARLRPGWLAVAGVTAYRAAFGERGASVGPQQRTVGGVRVWVLPNPSGLNAHWSLDAMAAAYAELRTAAGPPPC</sequence>
<dbReference type="SMART" id="SM00986">
    <property type="entry name" value="UDG"/>
    <property type="match status" value="1"/>
</dbReference>
<dbReference type="Gene3D" id="3.40.470.10">
    <property type="entry name" value="Uracil-DNA glycosylase-like domain"/>
    <property type="match status" value="1"/>
</dbReference>
<protein>
    <submittedName>
        <fullName evidence="5">G/U mismatch-specific DNA glycosylase</fullName>
    </submittedName>
</protein>
<dbReference type="InterPro" id="IPR015637">
    <property type="entry name" value="MUG/TDG"/>
</dbReference>
<keyword evidence="6" id="KW-1185">Reference proteome</keyword>
<gene>
    <name evidence="5" type="primary">mug</name>
    <name evidence="5" type="ORF">GCM10023329_41330</name>
</gene>
<dbReference type="InterPro" id="IPR036895">
    <property type="entry name" value="Uracil-DNA_glycosylase-like_sf"/>
</dbReference>
<dbReference type="NCBIfam" id="NF007570">
    <property type="entry name" value="PRK10201.1"/>
    <property type="match status" value="1"/>
</dbReference>
<name>A0ABP9AXA7_9ACTN</name>
<dbReference type="SMART" id="SM00987">
    <property type="entry name" value="UreE_C"/>
    <property type="match status" value="1"/>
</dbReference>
<dbReference type="PANTHER" id="PTHR12159">
    <property type="entry name" value="G/T AND G/U MISMATCH-SPECIFIC DNA GLYCOSYLASE"/>
    <property type="match status" value="1"/>
</dbReference>
<dbReference type="SUPFAM" id="SSF52141">
    <property type="entry name" value="Uracil-DNA glycosylase-like"/>
    <property type="match status" value="1"/>
</dbReference>
<dbReference type="Pfam" id="PF03167">
    <property type="entry name" value="UDG"/>
    <property type="match status" value="1"/>
</dbReference>
<evidence type="ECO:0000256" key="2">
    <source>
        <dbReference type="ARBA" id="ARBA00022801"/>
    </source>
</evidence>
<keyword evidence="1" id="KW-0227">DNA damage</keyword>
<evidence type="ECO:0000256" key="3">
    <source>
        <dbReference type="ARBA" id="ARBA00023204"/>
    </source>
</evidence>
<organism evidence="5 6">
    <name type="scientific">Streptomyces sanyensis</name>
    <dbReference type="NCBI Taxonomy" id="568869"/>
    <lineage>
        <taxon>Bacteria</taxon>
        <taxon>Bacillati</taxon>
        <taxon>Actinomycetota</taxon>
        <taxon>Actinomycetes</taxon>
        <taxon>Kitasatosporales</taxon>
        <taxon>Streptomycetaceae</taxon>
        <taxon>Streptomyces</taxon>
    </lineage>
</organism>
<dbReference type="EMBL" id="BAABJV010000011">
    <property type="protein sequence ID" value="GAA4786237.1"/>
    <property type="molecule type" value="Genomic_DNA"/>
</dbReference>
<evidence type="ECO:0000256" key="1">
    <source>
        <dbReference type="ARBA" id="ARBA00022763"/>
    </source>
</evidence>
<dbReference type="CDD" id="cd10028">
    <property type="entry name" value="UDG-F2_TDG_MUG"/>
    <property type="match status" value="1"/>
</dbReference>
<evidence type="ECO:0000259" key="4">
    <source>
        <dbReference type="SMART" id="SM00986"/>
    </source>
</evidence>
<proteinExistence type="predicted"/>
<dbReference type="Proteomes" id="UP001501147">
    <property type="component" value="Unassembled WGS sequence"/>
</dbReference>
<evidence type="ECO:0000313" key="5">
    <source>
        <dbReference type="EMBL" id="GAA4786237.1"/>
    </source>
</evidence>
<keyword evidence="2" id="KW-0378">Hydrolase</keyword>
<keyword evidence="3" id="KW-0234">DNA repair</keyword>
<accession>A0ABP9AXA7</accession>
<reference evidence="6" key="1">
    <citation type="journal article" date="2019" name="Int. J. Syst. Evol. Microbiol.">
        <title>The Global Catalogue of Microorganisms (GCM) 10K type strain sequencing project: providing services to taxonomists for standard genome sequencing and annotation.</title>
        <authorList>
            <consortium name="The Broad Institute Genomics Platform"/>
            <consortium name="The Broad Institute Genome Sequencing Center for Infectious Disease"/>
            <person name="Wu L."/>
            <person name="Ma J."/>
        </authorList>
    </citation>
    <scope>NUCLEOTIDE SEQUENCE [LARGE SCALE GENOMIC DNA]</scope>
    <source>
        <strain evidence="6">JCM 18324</strain>
    </source>
</reference>
<dbReference type="InterPro" id="IPR005122">
    <property type="entry name" value="Uracil-DNA_glycosylase-like"/>
</dbReference>
<dbReference type="PANTHER" id="PTHR12159:SF9">
    <property type="entry name" value="G_T MISMATCH-SPECIFIC THYMINE DNA GLYCOSYLASE"/>
    <property type="match status" value="1"/>
</dbReference>
<feature type="domain" description="Uracil-DNA glycosylase-like" evidence="4">
    <location>
        <begin position="2"/>
        <end position="160"/>
    </location>
</feature>
<comment type="caution">
    <text evidence="5">The sequence shown here is derived from an EMBL/GenBank/DDBJ whole genome shotgun (WGS) entry which is preliminary data.</text>
</comment>